<protein>
    <recommendedName>
        <fullName evidence="3">ATLF-like domain-containing protein</fullName>
    </recommendedName>
</protein>
<proteinExistence type="predicted"/>
<keyword evidence="5" id="KW-1185">Reference proteome</keyword>
<dbReference type="Pfam" id="PF07737">
    <property type="entry name" value="ATLF"/>
    <property type="match status" value="1"/>
</dbReference>
<reference evidence="4 5" key="1">
    <citation type="submission" date="2022-09" db="EMBL/GenBank/DDBJ databases">
        <authorList>
            <person name="Han X.L."/>
            <person name="Wang Q."/>
            <person name="Lu T."/>
        </authorList>
    </citation>
    <scope>NUCLEOTIDE SEQUENCE [LARGE SCALE GENOMIC DNA]</scope>
    <source>
        <strain evidence="4 5">WQ 127069</strain>
    </source>
</reference>
<evidence type="ECO:0000259" key="3">
    <source>
        <dbReference type="PROSITE" id="PS51995"/>
    </source>
</evidence>
<dbReference type="InterPro" id="IPR014781">
    <property type="entry name" value="Anthrax_toxin_lethal/edema_N/C"/>
</dbReference>
<dbReference type="SUPFAM" id="SSF55486">
    <property type="entry name" value="Metalloproteases ('zincins'), catalytic domain"/>
    <property type="match status" value="1"/>
</dbReference>
<dbReference type="Gene3D" id="3.40.390.10">
    <property type="entry name" value="Collagenase (Catalytic Domain)"/>
    <property type="match status" value="1"/>
</dbReference>
<dbReference type="InterPro" id="IPR024079">
    <property type="entry name" value="MetalloPept_cat_dom_sf"/>
</dbReference>
<name>A0ABT2UE15_9BACL</name>
<dbReference type="InterPro" id="IPR047568">
    <property type="entry name" value="ATLF-like_dom"/>
</dbReference>
<accession>A0ABT2UE15</accession>
<sequence length="114" mass="13078">MVVRIGYSNPGINNGHNAINLELHETSHAIDTYVFKNVSKSDDFKKIWKKEVTKVFGQNPYFTNNPEEYFAEAFAMYHFNDQSKKELKNKAPLTFKFIQDLISKLGGKNDLSDG</sequence>
<evidence type="ECO:0000313" key="5">
    <source>
        <dbReference type="Proteomes" id="UP001652445"/>
    </source>
</evidence>
<feature type="domain" description="ATLF-like" evidence="3">
    <location>
        <begin position="1"/>
        <end position="103"/>
    </location>
</feature>
<keyword evidence="2" id="KW-0964">Secreted</keyword>
<gene>
    <name evidence="4" type="ORF">OB236_12215</name>
</gene>
<comment type="subcellular location">
    <subcellularLocation>
        <location evidence="1">Secreted</location>
    </subcellularLocation>
</comment>
<evidence type="ECO:0000313" key="4">
    <source>
        <dbReference type="EMBL" id="MCU6792884.1"/>
    </source>
</evidence>
<dbReference type="Proteomes" id="UP001652445">
    <property type="component" value="Unassembled WGS sequence"/>
</dbReference>
<evidence type="ECO:0000256" key="2">
    <source>
        <dbReference type="ARBA" id="ARBA00022525"/>
    </source>
</evidence>
<dbReference type="PROSITE" id="PS51995">
    <property type="entry name" value="ATLF"/>
    <property type="match status" value="1"/>
</dbReference>
<organism evidence="4 5">
    <name type="scientific">Paenibacillus baimaensis</name>
    <dbReference type="NCBI Taxonomy" id="2982185"/>
    <lineage>
        <taxon>Bacteria</taxon>
        <taxon>Bacillati</taxon>
        <taxon>Bacillota</taxon>
        <taxon>Bacilli</taxon>
        <taxon>Bacillales</taxon>
        <taxon>Paenibacillaceae</taxon>
        <taxon>Paenibacillus</taxon>
    </lineage>
</organism>
<comment type="caution">
    <text evidence="4">The sequence shown here is derived from an EMBL/GenBank/DDBJ whole genome shotgun (WGS) entry which is preliminary data.</text>
</comment>
<evidence type="ECO:0000256" key="1">
    <source>
        <dbReference type="ARBA" id="ARBA00004613"/>
    </source>
</evidence>
<dbReference type="EMBL" id="JAOQIO010000034">
    <property type="protein sequence ID" value="MCU6792884.1"/>
    <property type="molecule type" value="Genomic_DNA"/>
</dbReference>